<protein>
    <submittedName>
        <fullName evidence="1">Uncharacterized protein</fullName>
    </submittedName>
</protein>
<evidence type="ECO:0000313" key="1">
    <source>
        <dbReference type="Ensembl" id="ENSSSCP00070044462.1"/>
    </source>
</evidence>
<dbReference type="Proteomes" id="UP000314985">
    <property type="component" value="Chromosome 2"/>
</dbReference>
<sequence>MPSRAPTFLRVKAQVLPCSHKALHDLPPFPLCPPLLPLSPSLTLLQTHGPPSCSSNTPGPVLPRAFAQAVPSARNSLPPVLCMSSSFSRSQFKCHLLRDILPDIIS</sequence>
<reference evidence="1" key="2">
    <citation type="submission" date="2025-08" db="UniProtKB">
        <authorList>
            <consortium name="Ensembl"/>
        </authorList>
    </citation>
    <scope>IDENTIFICATION</scope>
</reference>
<accession>A0A4X1VRM1</accession>
<reference evidence="1 2" key="1">
    <citation type="submission" date="2017-08" db="EMBL/GenBank/DDBJ databases">
        <title>USMARCv1.0.</title>
        <authorList>
            <person name="Hannum G.I."/>
            <person name="Koren S."/>
            <person name="Schroeder S.G."/>
            <person name="Chin S.C."/>
            <person name="Nonneman D.J."/>
            <person name="Becker S.A."/>
            <person name="Rosen B.D."/>
            <person name="Bickhart D.M."/>
            <person name="Putnam N.H."/>
            <person name="Green R.E."/>
            <person name="Tuggle C.K."/>
            <person name="Liu H."/>
            <person name="Rohrer G.A."/>
            <person name="Warr A."/>
            <person name="Hall R."/>
            <person name="Kim K."/>
            <person name="Hume D.A."/>
            <person name="Talbot R."/>
            <person name="Chow W."/>
            <person name="Howe K."/>
            <person name="Schwartz A.S."/>
            <person name="Watson M."/>
            <person name="Archibald A.L."/>
            <person name="Phillippy A.M."/>
            <person name="Smith T.P.L."/>
        </authorList>
    </citation>
    <scope>NUCLEOTIDE SEQUENCE [LARGE SCALE GENOMIC DNA]</scope>
</reference>
<name>A0A4X1VRM1_PIG</name>
<evidence type="ECO:0000313" key="2">
    <source>
        <dbReference type="Proteomes" id="UP000314985"/>
    </source>
</evidence>
<dbReference type="AlphaFoldDB" id="A0A4X1VRM1"/>
<dbReference type="Ensembl" id="ENSSSCT00070052522.1">
    <property type="protein sequence ID" value="ENSSSCP00070044462.1"/>
    <property type="gene ID" value="ENSSSCG00070026221.1"/>
</dbReference>
<proteinExistence type="predicted"/>
<organism evidence="1 2">
    <name type="scientific">Sus scrofa</name>
    <name type="common">Pig</name>
    <dbReference type="NCBI Taxonomy" id="9823"/>
    <lineage>
        <taxon>Eukaryota</taxon>
        <taxon>Metazoa</taxon>
        <taxon>Chordata</taxon>
        <taxon>Craniata</taxon>
        <taxon>Vertebrata</taxon>
        <taxon>Euteleostomi</taxon>
        <taxon>Mammalia</taxon>
        <taxon>Eutheria</taxon>
        <taxon>Laurasiatheria</taxon>
        <taxon>Artiodactyla</taxon>
        <taxon>Suina</taxon>
        <taxon>Suidae</taxon>
        <taxon>Sus</taxon>
    </lineage>
</organism>